<accession>H3GPW3</accession>
<organism evidence="2 3">
    <name type="scientific">Phytophthora ramorum</name>
    <name type="common">Sudden oak death agent</name>
    <dbReference type="NCBI Taxonomy" id="164328"/>
    <lineage>
        <taxon>Eukaryota</taxon>
        <taxon>Sar</taxon>
        <taxon>Stramenopiles</taxon>
        <taxon>Oomycota</taxon>
        <taxon>Peronosporomycetes</taxon>
        <taxon>Peronosporales</taxon>
        <taxon>Peronosporaceae</taxon>
        <taxon>Phytophthora</taxon>
    </lineage>
</organism>
<sequence length="315" mass="35977">MAFHEALALVETSDDIDRDSATFPPLAEIDKLFDTMLEYLPEEAKSHGKGKTQGPTTKKGERTTRVRSPASSSTVLQRRRRAEILSLRQQATELQKALDQILSGGEANPAILTLNAKTYADAKARGQRLSRWHRCALEQYEMRNKSQELNRQLKKILSQQRNTSSSLRRILRRQSLAQDMNYLMKHESPARLYEPLEDNDVSRSMAQLESGVENMYQYATPQFEVGSTPALSSPVQTSYSEQRKGDVVEFVVSTPMRCSMANASNVMWNYHNNQAPENMPNVFHNMETLTMQHLEDTLQFDKLHYVRKFSESDKG</sequence>
<dbReference type="VEuPathDB" id="FungiDB:KRP23_12147"/>
<feature type="region of interest" description="Disordered" evidence="1">
    <location>
        <begin position="43"/>
        <end position="77"/>
    </location>
</feature>
<reference evidence="2" key="2">
    <citation type="submission" date="2015-06" db="UniProtKB">
        <authorList>
            <consortium name="EnsemblProtists"/>
        </authorList>
    </citation>
    <scope>IDENTIFICATION</scope>
    <source>
        <strain evidence="2">Pr102</strain>
    </source>
</reference>
<dbReference type="EMBL" id="DS566031">
    <property type="status" value="NOT_ANNOTATED_CDS"/>
    <property type="molecule type" value="Genomic_DNA"/>
</dbReference>
<dbReference type="AlphaFoldDB" id="H3GPW3"/>
<protein>
    <submittedName>
        <fullName evidence="2">Uncharacterized protein</fullName>
    </submittedName>
</protein>
<dbReference type="InParanoid" id="H3GPW3"/>
<dbReference type="HOGENOM" id="CLU_040115_0_0_1"/>
<evidence type="ECO:0000256" key="1">
    <source>
        <dbReference type="SAM" id="MobiDB-lite"/>
    </source>
</evidence>
<keyword evidence="3" id="KW-1185">Reference proteome</keyword>
<proteinExistence type="predicted"/>
<evidence type="ECO:0000313" key="3">
    <source>
        <dbReference type="Proteomes" id="UP000005238"/>
    </source>
</evidence>
<dbReference type="Proteomes" id="UP000005238">
    <property type="component" value="Unassembled WGS sequence"/>
</dbReference>
<reference evidence="3" key="1">
    <citation type="journal article" date="2006" name="Science">
        <title>Phytophthora genome sequences uncover evolutionary origins and mechanisms of pathogenesis.</title>
        <authorList>
            <person name="Tyler B.M."/>
            <person name="Tripathy S."/>
            <person name="Zhang X."/>
            <person name="Dehal P."/>
            <person name="Jiang R.H."/>
            <person name="Aerts A."/>
            <person name="Arredondo F.D."/>
            <person name="Baxter L."/>
            <person name="Bensasson D."/>
            <person name="Beynon J.L."/>
            <person name="Chapman J."/>
            <person name="Damasceno C.M."/>
            <person name="Dorrance A.E."/>
            <person name="Dou D."/>
            <person name="Dickerman A.W."/>
            <person name="Dubchak I.L."/>
            <person name="Garbelotto M."/>
            <person name="Gijzen M."/>
            <person name="Gordon S.G."/>
            <person name="Govers F."/>
            <person name="Grunwald N.J."/>
            <person name="Huang W."/>
            <person name="Ivors K.L."/>
            <person name="Jones R.W."/>
            <person name="Kamoun S."/>
            <person name="Krampis K."/>
            <person name="Lamour K.H."/>
            <person name="Lee M.K."/>
            <person name="McDonald W.H."/>
            <person name="Medina M."/>
            <person name="Meijer H.J."/>
            <person name="Nordberg E.K."/>
            <person name="Maclean D.J."/>
            <person name="Ospina-Giraldo M.D."/>
            <person name="Morris P.F."/>
            <person name="Phuntumart V."/>
            <person name="Putnam N.H."/>
            <person name="Rash S."/>
            <person name="Rose J.K."/>
            <person name="Sakihama Y."/>
            <person name="Salamov A.A."/>
            <person name="Savidor A."/>
            <person name="Scheuring C.F."/>
            <person name="Smith B.M."/>
            <person name="Sobral B.W."/>
            <person name="Terry A."/>
            <person name="Torto-Alalibo T.A."/>
            <person name="Win J."/>
            <person name="Xu Z."/>
            <person name="Zhang H."/>
            <person name="Grigoriev I.V."/>
            <person name="Rokhsar D.S."/>
            <person name="Boore J.L."/>
        </authorList>
    </citation>
    <scope>NUCLEOTIDE SEQUENCE [LARGE SCALE GENOMIC DNA]</scope>
    <source>
        <strain evidence="3">Pr102</strain>
    </source>
</reference>
<dbReference type="VEuPathDB" id="FungiDB:KRP22_9111"/>
<evidence type="ECO:0000313" key="2">
    <source>
        <dbReference type="EnsemblProtists" id="Phyra78778"/>
    </source>
</evidence>
<name>H3GPW3_PHYRM</name>
<dbReference type="EnsemblProtists" id="Phyra78778">
    <property type="protein sequence ID" value="Phyra78778"/>
    <property type="gene ID" value="Phyra78778"/>
</dbReference>